<dbReference type="NCBIfam" id="TIGR01596">
    <property type="entry name" value="cas3_HD"/>
    <property type="match status" value="1"/>
</dbReference>
<keyword evidence="4" id="KW-0479">Metal-binding</keyword>
<comment type="similarity">
    <text evidence="2">In the central section; belongs to the CRISPR-associated helicase Cas3 family.</text>
</comment>
<dbReference type="AlphaFoldDB" id="A0A139XGR5"/>
<gene>
    <name evidence="13" type="ORF">WA1_01520</name>
</gene>
<dbReference type="GO" id="GO:0051607">
    <property type="term" value="P:defense response to virus"/>
    <property type="evidence" value="ECO:0007669"/>
    <property type="project" value="UniProtKB-KW"/>
</dbReference>
<dbReference type="InterPro" id="IPR054712">
    <property type="entry name" value="Cas3-like_dom"/>
</dbReference>
<name>A0A139XGR5_9CYAN</name>
<dbReference type="InterPro" id="IPR014001">
    <property type="entry name" value="Helicase_ATP-bd"/>
</dbReference>
<dbReference type="RefSeq" id="WP_017748679.1">
    <property type="nucleotide sequence ID" value="NZ_KQ976354.1"/>
</dbReference>
<evidence type="ECO:0000256" key="5">
    <source>
        <dbReference type="ARBA" id="ARBA00022741"/>
    </source>
</evidence>
<dbReference type="SMART" id="SM00490">
    <property type="entry name" value="HELICc"/>
    <property type="match status" value="1"/>
</dbReference>
<dbReference type="GO" id="GO:0005524">
    <property type="term" value="F:ATP binding"/>
    <property type="evidence" value="ECO:0007669"/>
    <property type="project" value="UniProtKB-KW"/>
</dbReference>
<dbReference type="SUPFAM" id="SSF52540">
    <property type="entry name" value="P-loop containing nucleoside triphosphate hydrolases"/>
    <property type="match status" value="1"/>
</dbReference>
<dbReference type="Pfam" id="PF18019">
    <property type="entry name" value="Cas3_HD"/>
    <property type="match status" value="1"/>
</dbReference>
<organism evidence="13 14">
    <name type="scientific">Scytonema hofmannii PCC 7110</name>
    <dbReference type="NCBI Taxonomy" id="128403"/>
    <lineage>
        <taxon>Bacteria</taxon>
        <taxon>Bacillati</taxon>
        <taxon>Cyanobacteriota</taxon>
        <taxon>Cyanophyceae</taxon>
        <taxon>Nostocales</taxon>
        <taxon>Scytonemataceae</taxon>
        <taxon>Scytonema</taxon>
    </lineage>
</organism>
<dbReference type="Proteomes" id="UP000076925">
    <property type="component" value="Unassembled WGS sequence"/>
</dbReference>
<evidence type="ECO:0000256" key="3">
    <source>
        <dbReference type="ARBA" id="ARBA00022722"/>
    </source>
</evidence>
<evidence type="ECO:0000313" key="13">
    <source>
        <dbReference type="EMBL" id="KYC43859.1"/>
    </source>
</evidence>
<dbReference type="PROSITE" id="PS51192">
    <property type="entry name" value="HELICASE_ATP_BIND_1"/>
    <property type="match status" value="1"/>
</dbReference>
<evidence type="ECO:0000256" key="10">
    <source>
        <dbReference type="ARBA" id="ARBA00038437"/>
    </source>
</evidence>
<evidence type="ECO:0000256" key="6">
    <source>
        <dbReference type="ARBA" id="ARBA00022801"/>
    </source>
</evidence>
<evidence type="ECO:0000256" key="9">
    <source>
        <dbReference type="ARBA" id="ARBA00023118"/>
    </source>
</evidence>
<dbReference type="SMART" id="SM00487">
    <property type="entry name" value="DEXDc"/>
    <property type="match status" value="1"/>
</dbReference>
<dbReference type="CDD" id="cd09641">
    <property type="entry name" value="Cas3''_I"/>
    <property type="match status" value="1"/>
</dbReference>
<keyword evidence="7" id="KW-0347">Helicase</keyword>
<dbReference type="STRING" id="128403.WA1_01520"/>
<feature type="domain" description="Helicase ATP-binding" evidence="11">
    <location>
        <begin position="283"/>
        <end position="473"/>
    </location>
</feature>
<dbReference type="GO" id="GO:0004518">
    <property type="term" value="F:nuclease activity"/>
    <property type="evidence" value="ECO:0007669"/>
    <property type="project" value="UniProtKB-KW"/>
</dbReference>
<dbReference type="GO" id="GO:0005829">
    <property type="term" value="C:cytosol"/>
    <property type="evidence" value="ECO:0007669"/>
    <property type="project" value="TreeGrafter"/>
</dbReference>
<keyword evidence="9" id="KW-0051">Antiviral defense</keyword>
<dbReference type="NCBIfam" id="TIGR01587">
    <property type="entry name" value="cas3_core"/>
    <property type="match status" value="1"/>
</dbReference>
<evidence type="ECO:0000259" key="12">
    <source>
        <dbReference type="PROSITE" id="PS51643"/>
    </source>
</evidence>
<dbReference type="InterPro" id="IPR038257">
    <property type="entry name" value="CRISPR-assoc_Cas3_HD_sf"/>
</dbReference>
<dbReference type="Pfam" id="PF00270">
    <property type="entry name" value="DEAD"/>
    <property type="match status" value="1"/>
</dbReference>
<dbReference type="InterPro" id="IPR011545">
    <property type="entry name" value="DEAD/DEAH_box_helicase_dom"/>
</dbReference>
<evidence type="ECO:0000256" key="2">
    <source>
        <dbReference type="ARBA" id="ARBA00009046"/>
    </source>
</evidence>
<protein>
    <submittedName>
        <fullName evidence="13">CRISPR-associated protein Cas3</fullName>
    </submittedName>
</protein>
<keyword evidence="3" id="KW-0540">Nuclease</keyword>
<evidence type="ECO:0000256" key="7">
    <source>
        <dbReference type="ARBA" id="ARBA00022806"/>
    </source>
</evidence>
<comment type="caution">
    <text evidence="13">The sequence shown here is derived from an EMBL/GenBank/DDBJ whole genome shotgun (WGS) entry which is preliminary data.</text>
</comment>
<dbReference type="InterPro" id="IPR050079">
    <property type="entry name" value="DEAD_box_RNA_helicase"/>
</dbReference>
<dbReference type="InterPro" id="IPR006474">
    <property type="entry name" value="Helicase_Cas3_CRISPR-ass_core"/>
</dbReference>
<evidence type="ECO:0000313" key="14">
    <source>
        <dbReference type="Proteomes" id="UP000076925"/>
    </source>
</evidence>
<accession>A0A139XGR5</accession>
<dbReference type="InterPro" id="IPR006483">
    <property type="entry name" value="CRISPR-assoc_Cas3_HD"/>
</dbReference>
<proteinExistence type="inferred from homology"/>
<reference evidence="13 14" key="1">
    <citation type="journal article" date="2013" name="Genome Biol. Evol.">
        <title>Genomes of Stigonematalean cyanobacteria (subsection V) and the evolution of oxygenic photosynthesis from prokaryotes to plastids.</title>
        <authorList>
            <person name="Dagan T."/>
            <person name="Roettger M."/>
            <person name="Stucken K."/>
            <person name="Landan G."/>
            <person name="Koch R."/>
            <person name="Major P."/>
            <person name="Gould S.B."/>
            <person name="Goremykin V.V."/>
            <person name="Rippka R."/>
            <person name="Tandeau de Marsac N."/>
            <person name="Gugger M."/>
            <person name="Lockhart P.J."/>
            <person name="Allen J.F."/>
            <person name="Brune I."/>
            <person name="Maus I."/>
            <person name="Puhler A."/>
            <person name="Martin W.F."/>
        </authorList>
    </citation>
    <scope>NUCLEOTIDE SEQUENCE [LARGE SCALE GENOMIC DNA]</scope>
    <source>
        <strain evidence="13 14">PCC 7110</strain>
    </source>
</reference>
<dbReference type="Pfam" id="PF22590">
    <property type="entry name" value="Cas3-like_C_2"/>
    <property type="match status" value="1"/>
</dbReference>
<dbReference type="Gene3D" id="1.10.3210.30">
    <property type="match status" value="1"/>
</dbReference>
<dbReference type="GO" id="GO:0003676">
    <property type="term" value="F:nucleic acid binding"/>
    <property type="evidence" value="ECO:0007669"/>
    <property type="project" value="InterPro"/>
</dbReference>
<dbReference type="InterPro" id="IPR001650">
    <property type="entry name" value="Helicase_C-like"/>
</dbReference>
<comment type="similarity">
    <text evidence="1">In the N-terminal section; belongs to the CRISPR-associated nuclease Cas3-HD family.</text>
</comment>
<dbReference type="PROSITE" id="PS51643">
    <property type="entry name" value="HD_CAS3"/>
    <property type="match status" value="1"/>
</dbReference>
<evidence type="ECO:0000256" key="4">
    <source>
        <dbReference type="ARBA" id="ARBA00022723"/>
    </source>
</evidence>
<evidence type="ECO:0000256" key="8">
    <source>
        <dbReference type="ARBA" id="ARBA00022840"/>
    </source>
</evidence>
<keyword evidence="14" id="KW-1185">Reference proteome</keyword>
<dbReference type="PANTHER" id="PTHR47959:SF16">
    <property type="entry name" value="CRISPR-ASSOCIATED NUCLEASE_HELICASE CAS3-RELATED"/>
    <property type="match status" value="1"/>
</dbReference>
<dbReference type="GO" id="GO:0046872">
    <property type="term" value="F:metal ion binding"/>
    <property type="evidence" value="ECO:0007669"/>
    <property type="project" value="UniProtKB-KW"/>
</dbReference>
<dbReference type="PANTHER" id="PTHR47959">
    <property type="entry name" value="ATP-DEPENDENT RNA HELICASE RHLE-RELATED"/>
    <property type="match status" value="1"/>
</dbReference>
<dbReference type="OrthoDB" id="9810236at2"/>
<feature type="domain" description="HD Cas3-type" evidence="12">
    <location>
        <begin position="12"/>
        <end position="227"/>
    </location>
</feature>
<dbReference type="Gene3D" id="3.40.50.300">
    <property type="entry name" value="P-loop containing nucleotide triphosphate hydrolases"/>
    <property type="match status" value="2"/>
</dbReference>
<dbReference type="InterPro" id="IPR027417">
    <property type="entry name" value="P-loop_NTPase"/>
</dbReference>
<dbReference type="EMBL" id="ANNX02000012">
    <property type="protein sequence ID" value="KYC43859.1"/>
    <property type="molecule type" value="Genomic_DNA"/>
</dbReference>
<keyword evidence="8" id="KW-0067">ATP-binding</keyword>
<dbReference type="GO" id="GO:0003724">
    <property type="term" value="F:RNA helicase activity"/>
    <property type="evidence" value="ECO:0007669"/>
    <property type="project" value="TreeGrafter"/>
</dbReference>
<keyword evidence="6" id="KW-0378">Hydrolase</keyword>
<dbReference type="SUPFAM" id="SSF109604">
    <property type="entry name" value="HD-domain/PDEase-like"/>
    <property type="match status" value="1"/>
</dbReference>
<dbReference type="GO" id="GO:0016787">
    <property type="term" value="F:hydrolase activity"/>
    <property type="evidence" value="ECO:0007669"/>
    <property type="project" value="UniProtKB-KW"/>
</dbReference>
<comment type="similarity">
    <text evidence="10">Belongs to the DEAD box helicase family.</text>
</comment>
<evidence type="ECO:0000256" key="1">
    <source>
        <dbReference type="ARBA" id="ARBA00006847"/>
    </source>
</evidence>
<sequence>MLKQLLAKRPKTDGTKLSLKQHLIDTDDAALAIFKGRMLQNWCRFFRVRDPQKFLIHLRIAALFHDMGKANAEFYAAVQGSREKQTLRHEWFSAFILHLPKVRNWLATSGLDLEVITAAVLCHHLQAHPKEWGKPRTLVKQVELYLTHPEVTDILEKIAQLAGVENLPELPQQWVAGNVFWNQVYQDANDVGDDFFIDIQDDDEQHNERRSLLLAVKAGVIAADSVASAMFREKDYTMQQWLDKHLHQRAITSEEIETKILQPRYRQIEKKSGNTFELRPFQEKAKDLGDRVLLLSACGSGKTIFGYKWHQSVLSRHQVGHLIFLYPTRGTATEGFKDYVSSAPESDASLLTGTASYELQEIAQNPTESTQGKDYTTDERLFALGFWGKRFFSATVDQFLSFLTHSYSGLCLLPVLADSVVVIDEVHSFSKDMFDNLISFLQHFDIPVLCMTATLPKSRRQQLEKVGLKVFASDADEELTKVEQQPRYLIEKTDFQTAFQRAIEAYQQDKCILWVVNTVDRCRETAADLEQELGVNVLTYHSRFRLMDRQEQHKATVAAFAFNRGQRQPVIAVTTQVCEMSLDLDADVLISELAPISSLVQRFGRSNRSSERQKTFRSQILVYEPPNIRPYKDDELKAAQRFMTEVIGEVSQWKLAVELERYSPGERFADGGSSFVHGGYWAFSQPFRDTDDYSMNALLDSDLNAVKELIKKRKFYDQYVLPVPKKFALPEDRRPEWIPNYMAIADRQFYCPKRGFGE</sequence>
<keyword evidence="5" id="KW-0547">Nucleotide-binding</keyword>
<evidence type="ECO:0000259" key="11">
    <source>
        <dbReference type="PROSITE" id="PS51192"/>
    </source>
</evidence>